<sequence length="468" mass="52647">MALDTLLEERNALDLEVRKHEGALSPLRRMPPELLSLIFQNALFPHYPSADTPWIISAVCSRWRNITLSLPSLWSTIVLDFRDDPKPIMGRLRAHLVRAGDSPLRITFATCEEDCFADTERDMLEILAVYSDRWETVTMSGSGEVYSDLAYFIADGNSADGFPLLRELEIIIHSDIVDDGFQDLFARCPSLRFAIVKQDPYPYPPVTLELPFSQLLRFSGSNTWASHLHSLYSASNLVDCVLYCRELGSIPSSQSTVTLPSLLRLSVSRTEGLEFLDTPALQELYGCDKHTPHLYSFLKRVGKLQKLVAPWSRRGGSRSPTPELARLLYAAPTITTLGIYVPVDLVADLFSILAPTAQNETTVPEPVPTLSAISLRVLRDVSDDGVPPPELDQGVLMETLESQWQRGSWRSVKLFCPEFEPSARTLDRMALLRAEGMQVIVFDAGRTLYHDLVSPDFRLFEDYSLFDY</sequence>
<name>A0AAD7NK20_9AGAR</name>
<dbReference type="InterPro" id="IPR032675">
    <property type="entry name" value="LRR_dom_sf"/>
</dbReference>
<keyword evidence="2" id="KW-1185">Reference proteome</keyword>
<protein>
    <recommendedName>
        <fullName evidence="3">F-box domain-containing protein</fullName>
    </recommendedName>
</protein>
<accession>A0AAD7NK20</accession>
<dbReference type="InterPro" id="IPR036047">
    <property type="entry name" value="F-box-like_dom_sf"/>
</dbReference>
<comment type="caution">
    <text evidence="1">The sequence shown here is derived from an EMBL/GenBank/DDBJ whole genome shotgun (WGS) entry which is preliminary data.</text>
</comment>
<reference evidence="1" key="1">
    <citation type="submission" date="2023-03" db="EMBL/GenBank/DDBJ databases">
        <title>Massive genome expansion in bonnet fungi (Mycena s.s.) driven by repeated elements and novel gene families across ecological guilds.</title>
        <authorList>
            <consortium name="Lawrence Berkeley National Laboratory"/>
            <person name="Harder C.B."/>
            <person name="Miyauchi S."/>
            <person name="Viragh M."/>
            <person name="Kuo A."/>
            <person name="Thoen E."/>
            <person name="Andreopoulos B."/>
            <person name="Lu D."/>
            <person name="Skrede I."/>
            <person name="Drula E."/>
            <person name="Henrissat B."/>
            <person name="Morin E."/>
            <person name="Kohler A."/>
            <person name="Barry K."/>
            <person name="LaButti K."/>
            <person name="Morin E."/>
            <person name="Salamov A."/>
            <person name="Lipzen A."/>
            <person name="Mereny Z."/>
            <person name="Hegedus B."/>
            <person name="Baldrian P."/>
            <person name="Stursova M."/>
            <person name="Weitz H."/>
            <person name="Taylor A."/>
            <person name="Grigoriev I.V."/>
            <person name="Nagy L.G."/>
            <person name="Martin F."/>
            <person name="Kauserud H."/>
        </authorList>
    </citation>
    <scope>NUCLEOTIDE SEQUENCE</scope>
    <source>
        <strain evidence="1">CBHHK188m</strain>
    </source>
</reference>
<dbReference type="EMBL" id="JARJLG010000040">
    <property type="protein sequence ID" value="KAJ7763667.1"/>
    <property type="molecule type" value="Genomic_DNA"/>
</dbReference>
<dbReference type="AlphaFoldDB" id="A0AAD7NK20"/>
<gene>
    <name evidence="1" type="ORF">DFH07DRAFT_812712</name>
</gene>
<organism evidence="1 2">
    <name type="scientific">Mycena maculata</name>
    <dbReference type="NCBI Taxonomy" id="230809"/>
    <lineage>
        <taxon>Eukaryota</taxon>
        <taxon>Fungi</taxon>
        <taxon>Dikarya</taxon>
        <taxon>Basidiomycota</taxon>
        <taxon>Agaricomycotina</taxon>
        <taxon>Agaricomycetes</taxon>
        <taxon>Agaricomycetidae</taxon>
        <taxon>Agaricales</taxon>
        <taxon>Marasmiineae</taxon>
        <taxon>Mycenaceae</taxon>
        <taxon>Mycena</taxon>
    </lineage>
</organism>
<evidence type="ECO:0008006" key="3">
    <source>
        <dbReference type="Google" id="ProtNLM"/>
    </source>
</evidence>
<dbReference type="Proteomes" id="UP001215280">
    <property type="component" value="Unassembled WGS sequence"/>
</dbReference>
<evidence type="ECO:0000313" key="2">
    <source>
        <dbReference type="Proteomes" id="UP001215280"/>
    </source>
</evidence>
<dbReference type="Gene3D" id="3.80.10.10">
    <property type="entry name" value="Ribonuclease Inhibitor"/>
    <property type="match status" value="1"/>
</dbReference>
<proteinExistence type="predicted"/>
<evidence type="ECO:0000313" key="1">
    <source>
        <dbReference type="EMBL" id="KAJ7763667.1"/>
    </source>
</evidence>
<dbReference type="SUPFAM" id="SSF81383">
    <property type="entry name" value="F-box domain"/>
    <property type="match status" value="1"/>
</dbReference>